<dbReference type="InterPro" id="IPR051533">
    <property type="entry name" value="WaaL-like"/>
</dbReference>
<dbReference type="Pfam" id="PF04932">
    <property type="entry name" value="Wzy_C"/>
    <property type="match status" value="1"/>
</dbReference>
<dbReference type="PANTHER" id="PTHR37422">
    <property type="entry name" value="TEICHURONIC ACID BIOSYNTHESIS PROTEIN TUAE"/>
    <property type="match status" value="1"/>
</dbReference>
<sequence length="643" mass="72222">MNIHKILANAVVLAGFVAVPFIPFIVLSHSTFFPFIVGKNFAFRIIVEIMLSAWLVLAFIDPAYRPRKSYLLGVFVAFLGIITLSAIFGENPTKSFWSNFERMEGVVTYFHLFAYFIVASTVLTVRGFWRPYLNLHLFAGVIMAIYGVLQWSGGLDIVQDGMRVNGTLGNAAYLGTYALFNIFLAGFFMARESFTTTGERARVAIYGAIILLQTFVLYHTATRGAMLGLLAGIGLSTLLVAIFEREKKILRNGAIGVLFATALFVGGFIAMRDAQFVKDSPVLSRFAAISFTEQTTKSRFMVWNMAYQGFKERPVLGWGMENFNYVFNKYYNPKMYDQEQWFDRAHNVFFDWLIAGGLPALFAYISLFACAIYCIWRRADELSIVEKSVLTGLLGGYFFQNLFVFDNITSLIYFGTILAYIEGMSRASHESIKSVKFIKSKGDADAEDLTFIVSGSAIIIALVLVYTVNYKGVMQNTTLIRAMSDRSAGPARNLELFKETIAYDSFGTSEAREQLAQLSMNGFDPSKGVSEIQSQFISLAGNELERQAKKLSKDARYQVFAGSFFSRVGDSERAISYLEKSVELSPNKQTILFELGSAYYNSKNIEKAEEAFKRAYELEPKYDMAQKYYAQVLMASGKRVEAE</sequence>
<comment type="caution">
    <text evidence="10">The sequence shown here is derived from an EMBL/GenBank/DDBJ whole genome shotgun (WGS) entry which is preliminary data.</text>
</comment>
<dbReference type="Pfam" id="PF07719">
    <property type="entry name" value="TPR_2"/>
    <property type="match status" value="1"/>
</dbReference>
<evidence type="ECO:0000259" key="9">
    <source>
        <dbReference type="Pfam" id="PF04932"/>
    </source>
</evidence>
<evidence type="ECO:0000256" key="6">
    <source>
        <dbReference type="ARBA" id="ARBA00023136"/>
    </source>
</evidence>
<feature type="transmembrane region" description="Helical" evidence="8">
    <location>
        <begin position="171"/>
        <end position="189"/>
    </location>
</feature>
<evidence type="ECO:0000256" key="3">
    <source>
        <dbReference type="ARBA" id="ARBA00022737"/>
    </source>
</evidence>
<evidence type="ECO:0000256" key="4">
    <source>
        <dbReference type="ARBA" id="ARBA00022803"/>
    </source>
</evidence>
<dbReference type="InterPro" id="IPR011990">
    <property type="entry name" value="TPR-like_helical_dom_sf"/>
</dbReference>
<name>A0A0G1CE70_9BACT</name>
<accession>A0A0G1CE70</accession>
<proteinExistence type="predicted"/>
<feature type="repeat" description="TPR" evidence="7">
    <location>
        <begin position="589"/>
        <end position="622"/>
    </location>
</feature>
<dbReference type="Pfam" id="PF13181">
    <property type="entry name" value="TPR_8"/>
    <property type="match status" value="1"/>
</dbReference>
<feature type="transmembrane region" description="Helical" evidence="8">
    <location>
        <begin position="132"/>
        <end position="151"/>
    </location>
</feature>
<feature type="transmembrane region" description="Helical" evidence="8">
    <location>
        <begin position="352"/>
        <end position="376"/>
    </location>
</feature>
<dbReference type="Gene3D" id="1.25.40.10">
    <property type="entry name" value="Tetratricopeptide repeat domain"/>
    <property type="match status" value="1"/>
</dbReference>
<keyword evidence="4 7" id="KW-0802">TPR repeat</keyword>
<dbReference type="SUPFAM" id="SSF48452">
    <property type="entry name" value="TPR-like"/>
    <property type="match status" value="1"/>
</dbReference>
<dbReference type="PANTHER" id="PTHR37422:SF13">
    <property type="entry name" value="LIPOPOLYSACCHARIDE BIOSYNTHESIS PROTEIN PA4999-RELATED"/>
    <property type="match status" value="1"/>
</dbReference>
<feature type="transmembrane region" description="Helical" evidence="8">
    <location>
        <begin position="69"/>
        <end position="88"/>
    </location>
</feature>
<dbReference type="Proteomes" id="UP000034704">
    <property type="component" value="Unassembled WGS sequence"/>
</dbReference>
<keyword evidence="3" id="KW-0677">Repeat</keyword>
<feature type="transmembrane region" description="Helical" evidence="8">
    <location>
        <begin position="7"/>
        <end position="29"/>
    </location>
</feature>
<dbReference type="EMBL" id="LCDG01000004">
    <property type="protein sequence ID" value="KKS47943.1"/>
    <property type="molecule type" value="Genomic_DNA"/>
</dbReference>
<dbReference type="PROSITE" id="PS50293">
    <property type="entry name" value="TPR_REGION"/>
    <property type="match status" value="1"/>
</dbReference>
<dbReference type="InterPro" id="IPR007016">
    <property type="entry name" value="O-antigen_ligase-rel_domated"/>
</dbReference>
<evidence type="ECO:0000313" key="11">
    <source>
        <dbReference type="Proteomes" id="UP000034704"/>
    </source>
</evidence>
<evidence type="ECO:0000256" key="1">
    <source>
        <dbReference type="ARBA" id="ARBA00004141"/>
    </source>
</evidence>
<keyword evidence="5 8" id="KW-1133">Transmembrane helix</keyword>
<protein>
    <recommendedName>
        <fullName evidence="9">O-antigen ligase-related domain-containing protein</fullName>
    </recommendedName>
</protein>
<feature type="non-terminal residue" evidence="10">
    <location>
        <position position="643"/>
    </location>
</feature>
<dbReference type="AlphaFoldDB" id="A0A0G1CE70"/>
<evidence type="ECO:0000256" key="7">
    <source>
        <dbReference type="PROSITE-ProRule" id="PRU00339"/>
    </source>
</evidence>
<feature type="transmembrane region" description="Helical" evidence="8">
    <location>
        <begin position="224"/>
        <end position="243"/>
    </location>
</feature>
<dbReference type="GO" id="GO:0016020">
    <property type="term" value="C:membrane"/>
    <property type="evidence" value="ECO:0007669"/>
    <property type="project" value="UniProtKB-SubCell"/>
</dbReference>
<keyword evidence="6 8" id="KW-0472">Membrane</keyword>
<dbReference type="STRING" id="1618756.UV12_C0004G0051"/>
<evidence type="ECO:0000256" key="5">
    <source>
        <dbReference type="ARBA" id="ARBA00022989"/>
    </source>
</evidence>
<evidence type="ECO:0000313" key="10">
    <source>
        <dbReference type="EMBL" id="KKS47943.1"/>
    </source>
</evidence>
<feature type="repeat" description="TPR" evidence="7">
    <location>
        <begin position="555"/>
        <end position="588"/>
    </location>
</feature>
<feature type="transmembrane region" description="Helical" evidence="8">
    <location>
        <begin position="250"/>
        <end position="271"/>
    </location>
</feature>
<feature type="domain" description="O-antigen ligase-related" evidence="9">
    <location>
        <begin position="209"/>
        <end position="365"/>
    </location>
</feature>
<comment type="subcellular location">
    <subcellularLocation>
        <location evidence="1">Membrane</location>
        <topology evidence="1">Multi-pass membrane protein</topology>
    </subcellularLocation>
</comment>
<evidence type="ECO:0000256" key="2">
    <source>
        <dbReference type="ARBA" id="ARBA00022692"/>
    </source>
</evidence>
<evidence type="ECO:0000256" key="8">
    <source>
        <dbReference type="SAM" id="Phobius"/>
    </source>
</evidence>
<feature type="transmembrane region" description="Helical" evidence="8">
    <location>
        <begin position="449"/>
        <end position="468"/>
    </location>
</feature>
<feature type="transmembrane region" description="Helical" evidence="8">
    <location>
        <begin position="201"/>
        <end position="218"/>
    </location>
</feature>
<feature type="transmembrane region" description="Helical" evidence="8">
    <location>
        <begin position="41"/>
        <end position="60"/>
    </location>
</feature>
<keyword evidence="2 8" id="KW-0812">Transmembrane</keyword>
<organism evidence="10 11">
    <name type="scientific">Candidatus Nomurabacteria bacterium GW2011_GWC2_42_20</name>
    <dbReference type="NCBI Taxonomy" id="1618756"/>
    <lineage>
        <taxon>Bacteria</taxon>
        <taxon>Candidatus Nomuraibacteriota</taxon>
    </lineage>
</organism>
<gene>
    <name evidence="10" type="ORF">UV12_C0004G0051</name>
</gene>
<feature type="transmembrane region" description="Helical" evidence="8">
    <location>
        <begin position="108"/>
        <end position="125"/>
    </location>
</feature>
<dbReference type="SMART" id="SM00028">
    <property type="entry name" value="TPR"/>
    <property type="match status" value="2"/>
</dbReference>
<dbReference type="PROSITE" id="PS50005">
    <property type="entry name" value="TPR"/>
    <property type="match status" value="2"/>
</dbReference>
<dbReference type="InterPro" id="IPR019734">
    <property type="entry name" value="TPR_rpt"/>
</dbReference>
<reference evidence="10 11" key="1">
    <citation type="journal article" date="2015" name="Nature">
        <title>rRNA introns, odd ribosomes, and small enigmatic genomes across a large radiation of phyla.</title>
        <authorList>
            <person name="Brown C.T."/>
            <person name="Hug L.A."/>
            <person name="Thomas B.C."/>
            <person name="Sharon I."/>
            <person name="Castelle C.J."/>
            <person name="Singh A."/>
            <person name="Wilkins M.J."/>
            <person name="Williams K.H."/>
            <person name="Banfield J.F."/>
        </authorList>
    </citation>
    <scope>NUCLEOTIDE SEQUENCE [LARGE SCALE GENOMIC DNA]</scope>
</reference>
<dbReference type="InterPro" id="IPR013105">
    <property type="entry name" value="TPR_2"/>
</dbReference>